<dbReference type="Proteomes" id="UP001162483">
    <property type="component" value="Unassembled WGS sequence"/>
</dbReference>
<gene>
    <name evidence="1" type="ORF">SPARVUS_LOCUS9895754</name>
</gene>
<accession>A0ABN9EGB0</accession>
<keyword evidence="2" id="KW-1185">Reference proteome</keyword>
<proteinExistence type="predicted"/>
<sequence length="63" mass="6958">MFDSVFSDPPLLLLSPIHLLIEQSLKGKVRMLSFLGVFFGRVHVISTGPIKLSRQSVRGYAAS</sequence>
<comment type="caution">
    <text evidence="1">The sequence shown here is derived from an EMBL/GenBank/DDBJ whole genome shotgun (WGS) entry which is preliminary data.</text>
</comment>
<reference evidence="1" key="1">
    <citation type="submission" date="2023-05" db="EMBL/GenBank/DDBJ databases">
        <authorList>
            <person name="Stuckert A."/>
        </authorList>
    </citation>
    <scope>NUCLEOTIDE SEQUENCE</scope>
</reference>
<name>A0ABN9EGB0_9NEOB</name>
<protein>
    <submittedName>
        <fullName evidence="1">Uncharacterized protein</fullName>
    </submittedName>
</protein>
<organism evidence="1 2">
    <name type="scientific">Staurois parvus</name>
    <dbReference type="NCBI Taxonomy" id="386267"/>
    <lineage>
        <taxon>Eukaryota</taxon>
        <taxon>Metazoa</taxon>
        <taxon>Chordata</taxon>
        <taxon>Craniata</taxon>
        <taxon>Vertebrata</taxon>
        <taxon>Euteleostomi</taxon>
        <taxon>Amphibia</taxon>
        <taxon>Batrachia</taxon>
        <taxon>Anura</taxon>
        <taxon>Neobatrachia</taxon>
        <taxon>Ranoidea</taxon>
        <taxon>Ranidae</taxon>
        <taxon>Staurois</taxon>
    </lineage>
</organism>
<evidence type="ECO:0000313" key="1">
    <source>
        <dbReference type="EMBL" id="CAI9583895.1"/>
    </source>
</evidence>
<dbReference type="EMBL" id="CATNWA010015496">
    <property type="protein sequence ID" value="CAI9583895.1"/>
    <property type="molecule type" value="Genomic_DNA"/>
</dbReference>
<evidence type="ECO:0000313" key="2">
    <source>
        <dbReference type="Proteomes" id="UP001162483"/>
    </source>
</evidence>